<dbReference type="AlphaFoldDB" id="A0AAD6KLL5"/>
<keyword evidence="1" id="KW-0472">Membrane</keyword>
<organism evidence="2 3">
    <name type="scientific">Salix udensis</name>
    <dbReference type="NCBI Taxonomy" id="889485"/>
    <lineage>
        <taxon>Eukaryota</taxon>
        <taxon>Viridiplantae</taxon>
        <taxon>Streptophyta</taxon>
        <taxon>Embryophyta</taxon>
        <taxon>Tracheophyta</taxon>
        <taxon>Spermatophyta</taxon>
        <taxon>Magnoliopsida</taxon>
        <taxon>eudicotyledons</taxon>
        <taxon>Gunneridae</taxon>
        <taxon>Pentapetalae</taxon>
        <taxon>rosids</taxon>
        <taxon>fabids</taxon>
        <taxon>Malpighiales</taxon>
        <taxon>Salicaceae</taxon>
        <taxon>Saliceae</taxon>
        <taxon>Salix</taxon>
    </lineage>
</organism>
<evidence type="ECO:0000256" key="1">
    <source>
        <dbReference type="SAM" id="Phobius"/>
    </source>
</evidence>
<accession>A0AAD6KLL5</accession>
<keyword evidence="3" id="KW-1185">Reference proteome</keyword>
<protein>
    <submittedName>
        <fullName evidence="2">Uncharacterized protein</fullName>
    </submittedName>
</protein>
<proteinExistence type="predicted"/>
<gene>
    <name evidence="2" type="ORF">OIU84_026322</name>
</gene>
<feature type="transmembrane region" description="Helical" evidence="1">
    <location>
        <begin position="7"/>
        <end position="25"/>
    </location>
</feature>
<reference evidence="2 3" key="1">
    <citation type="journal article" date="2023" name="Int. J. Mol. Sci.">
        <title>De Novo Assembly and Annotation of 11 Diverse Shrub Willow (Salix) Genomes Reveals Novel Gene Organization in Sex-Linked Regions.</title>
        <authorList>
            <person name="Hyden B."/>
            <person name="Feng K."/>
            <person name="Yates T.B."/>
            <person name="Jawdy S."/>
            <person name="Cereghino C."/>
            <person name="Smart L.B."/>
            <person name="Muchero W."/>
        </authorList>
    </citation>
    <scope>NUCLEOTIDE SEQUENCE [LARGE SCALE GENOMIC DNA]</scope>
    <source>
        <tissue evidence="2">Shoot tip</tissue>
    </source>
</reference>
<evidence type="ECO:0000313" key="3">
    <source>
        <dbReference type="Proteomes" id="UP001162972"/>
    </source>
</evidence>
<evidence type="ECO:0000313" key="2">
    <source>
        <dbReference type="EMBL" id="KAJ6425721.1"/>
    </source>
</evidence>
<comment type="caution">
    <text evidence="2">The sequence shown here is derived from an EMBL/GenBank/DDBJ whole genome shotgun (WGS) entry which is preliminary data.</text>
</comment>
<sequence length="50" mass="5852">MSKDLKVWFLSCSLIVFFLRFFSFYCFQCTGLADEFCNVHLAHCSACLMQ</sequence>
<keyword evidence="1" id="KW-0812">Transmembrane</keyword>
<dbReference type="Proteomes" id="UP001162972">
    <property type="component" value="Chromosome 16"/>
</dbReference>
<keyword evidence="1" id="KW-1133">Transmembrane helix</keyword>
<dbReference type="EMBL" id="JAPFFJ010000006">
    <property type="protein sequence ID" value="KAJ6425721.1"/>
    <property type="molecule type" value="Genomic_DNA"/>
</dbReference>
<name>A0AAD6KLL5_9ROSI</name>